<accession>A0AA46ADV0</accession>
<evidence type="ECO:0000256" key="3">
    <source>
        <dbReference type="ARBA" id="ARBA00022989"/>
    </source>
</evidence>
<feature type="domain" description="Rubrerythrin diiron-binding" evidence="6">
    <location>
        <begin position="13"/>
        <end position="135"/>
    </location>
</feature>
<evidence type="ECO:0000256" key="1">
    <source>
        <dbReference type="ARBA" id="ARBA00004127"/>
    </source>
</evidence>
<evidence type="ECO:0000256" key="5">
    <source>
        <dbReference type="SAM" id="Phobius"/>
    </source>
</evidence>
<dbReference type="Pfam" id="PF02915">
    <property type="entry name" value="Rubrerythrin"/>
    <property type="match status" value="1"/>
</dbReference>
<reference evidence="7" key="1">
    <citation type="submission" date="2017-05" db="EMBL/GenBank/DDBJ databases">
        <authorList>
            <person name="Varghese N."/>
            <person name="Submissions S."/>
        </authorList>
    </citation>
    <scope>NUCLEOTIDE SEQUENCE</scope>
    <source>
        <strain evidence="7">DSM 18763</strain>
    </source>
</reference>
<comment type="subcellular location">
    <subcellularLocation>
        <location evidence="1">Endomembrane system</location>
        <topology evidence="1">Multi-pass membrane protein</topology>
    </subcellularLocation>
</comment>
<dbReference type="InterPro" id="IPR012347">
    <property type="entry name" value="Ferritin-like"/>
</dbReference>
<comment type="caution">
    <text evidence="7">The sequence shown here is derived from an EMBL/GenBank/DDBJ whole genome shotgun (WGS) entry which is preliminary data.</text>
</comment>
<evidence type="ECO:0000256" key="2">
    <source>
        <dbReference type="ARBA" id="ARBA00022692"/>
    </source>
</evidence>
<feature type="transmembrane region" description="Helical" evidence="5">
    <location>
        <begin position="149"/>
        <end position="171"/>
    </location>
</feature>
<dbReference type="GO" id="GO:0030026">
    <property type="term" value="P:intracellular manganese ion homeostasis"/>
    <property type="evidence" value="ECO:0007669"/>
    <property type="project" value="InterPro"/>
</dbReference>
<keyword evidence="4 5" id="KW-0472">Membrane</keyword>
<dbReference type="Proteomes" id="UP001157947">
    <property type="component" value="Unassembled WGS sequence"/>
</dbReference>
<organism evidence="7 8">
    <name type="scientific">Venenivibrio stagnispumantis</name>
    <dbReference type="NCBI Taxonomy" id="407998"/>
    <lineage>
        <taxon>Bacteria</taxon>
        <taxon>Pseudomonadati</taxon>
        <taxon>Aquificota</taxon>
        <taxon>Aquificia</taxon>
        <taxon>Aquificales</taxon>
        <taxon>Hydrogenothermaceae</taxon>
        <taxon>Venenivibrio</taxon>
    </lineage>
</organism>
<dbReference type="InterPro" id="IPR039376">
    <property type="entry name" value="Ferritin_CCC1_N"/>
</dbReference>
<name>A0AA46ADV0_9AQUI</name>
<dbReference type="InterPro" id="IPR009078">
    <property type="entry name" value="Ferritin-like_SF"/>
</dbReference>
<protein>
    <submittedName>
        <fullName evidence="7">Predicted Fe2+/Mn2+ transporter, VIT1/CCC1 family</fullName>
    </submittedName>
</protein>
<keyword evidence="8" id="KW-1185">Reference proteome</keyword>
<dbReference type="GO" id="GO:0005384">
    <property type="term" value="F:manganese ion transmembrane transporter activity"/>
    <property type="evidence" value="ECO:0007669"/>
    <property type="project" value="InterPro"/>
</dbReference>
<feature type="transmembrane region" description="Helical" evidence="5">
    <location>
        <begin position="275"/>
        <end position="294"/>
    </location>
</feature>
<dbReference type="CDD" id="cd01044">
    <property type="entry name" value="Ferritin_CCC1_N"/>
    <property type="match status" value="1"/>
</dbReference>
<feature type="transmembrane region" description="Helical" evidence="5">
    <location>
        <begin position="335"/>
        <end position="357"/>
    </location>
</feature>
<keyword evidence="3 5" id="KW-1133">Transmembrane helix</keyword>
<dbReference type="InterPro" id="IPR003251">
    <property type="entry name" value="Rr_diiron-bd_dom"/>
</dbReference>
<dbReference type="AlphaFoldDB" id="A0AA46ADV0"/>
<dbReference type="SUPFAM" id="SSF47240">
    <property type="entry name" value="Ferritin-like"/>
    <property type="match status" value="1"/>
</dbReference>
<dbReference type="RefSeq" id="WP_283571423.1">
    <property type="nucleotide sequence ID" value="NZ_FXTX01000006.1"/>
</dbReference>
<dbReference type="InterPro" id="IPR008217">
    <property type="entry name" value="Ccc1_fam"/>
</dbReference>
<dbReference type="GO" id="GO:0046872">
    <property type="term" value="F:metal ion binding"/>
    <property type="evidence" value="ECO:0007669"/>
    <property type="project" value="InterPro"/>
</dbReference>
<feature type="transmembrane region" description="Helical" evidence="5">
    <location>
        <begin position="177"/>
        <end position="199"/>
    </location>
</feature>
<dbReference type="EMBL" id="FXTX01000006">
    <property type="protein sequence ID" value="SMP09030.1"/>
    <property type="molecule type" value="Genomic_DNA"/>
</dbReference>
<dbReference type="GO" id="GO:0016491">
    <property type="term" value="F:oxidoreductase activity"/>
    <property type="evidence" value="ECO:0007669"/>
    <property type="project" value="InterPro"/>
</dbReference>
<gene>
    <name evidence="7" type="ORF">SAMN06264868_10665</name>
</gene>
<evidence type="ECO:0000313" key="7">
    <source>
        <dbReference type="EMBL" id="SMP09030.1"/>
    </source>
</evidence>
<dbReference type="PANTHER" id="PTHR31851">
    <property type="entry name" value="FE(2+)/MN(2+) TRANSPORTER PCL1"/>
    <property type="match status" value="1"/>
</dbReference>
<dbReference type="GO" id="GO:0012505">
    <property type="term" value="C:endomembrane system"/>
    <property type="evidence" value="ECO:0007669"/>
    <property type="project" value="UniProtKB-SubCell"/>
</dbReference>
<proteinExistence type="predicted"/>
<evidence type="ECO:0000259" key="6">
    <source>
        <dbReference type="Pfam" id="PF02915"/>
    </source>
</evidence>
<sequence>MLNDIEKAKQFYIAERNDYFLYKKIAEHTKDKNLKEKIEYISKMEEKHSNFWKYYIESRGESVPQEKINKFKLNLIIFLQKFIHPLLLISILEAGESNSVKGYYQFLQNANLNEYEKTSLKNIISDELEHEDFFRLKLEDFGMENIRDFILGMNDGLVEILGVVAGFSGVYINNPQIVGISGLIVGIAGALSMGIGAYISVKSQKEVNIANLEKNKILFDINPEKALTEFEKKLKESNVPEDIAKNVINDLKSKNINLSNLFIEEIKENEIKSGLFTGFAYLVGVIFPVIPFFIVNNSIVGFGLSLIFTIIVLSIVGTFTAIFSNISIKKKIIEMITAVFVAGSLSFGFGKLMQALFGIEV</sequence>
<keyword evidence="2 5" id="KW-0812">Transmembrane</keyword>
<dbReference type="Gene3D" id="1.20.1260.10">
    <property type="match status" value="1"/>
</dbReference>
<feature type="transmembrane region" description="Helical" evidence="5">
    <location>
        <begin position="300"/>
        <end position="323"/>
    </location>
</feature>
<dbReference type="Pfam" id="PF01988">
    <property type="entry name" value="VIT1"/>
    <property type="match status" value="1"/>
</dbReference>
<evidence type="ECO:0000256" key="4">
    <source>
        <dbReference type="ARBA" id="ARBA00023136"/>
    </source>
</evidence>
<evidence type="ECO:0000313" key="8">
    <source>
        <dbReference type="Proteomes" id="UP001157947"/>
    </source>
</evidence>